<comment type="catalytic activity">
    <reaction evidence="1">
        <text>ATP + protein L-histidine = ADP + protein N-phospho-L-histidine.</text>
        <dbReference type="EC" id="2.7.13.3"/>
    </reaction>
</comment>
<dbReference type="Gene3D" id="1.10.287.130">
    <property type="match status" value="1"/>
</dbReference>
<dbReference type="InterPro" id="IPR005467">
    <property type="entry name" value="His_kinase_dom"/>
</dbReference>
<evidence type="ECO:0000313" key="18">
    <source>
        <dbReference type="Proteomes" id="UP000548423"/>
    </source>
</evidence>
<dbReference type="AlphaFoldDB" id="A0A852TBZ7"/>
<dbReference type="InterPro" id="IPR003661">
    <property type="entry name" value="HisK_dim/P_dom"/>
</dbReference>
<dbReference type="PROSITE" id="PS50885">
    <property type="entry name" value="HAMP"/>
    <property type="match status" value="1"/>
</dbReference>
<proteinExistence type="predicted"/>
<comment type="caution">
    <text evidence="17">The sequence shown here is derived from an EMBL/GenBank/DDBJ whole genome shotgun (WGS) entry which is preliminary data.</text>
</comment>
<reference evidence="18" key="1">
    <citation type="submission" date="2020-07" db="EMBL/GenBank/DDBJ databases">
        <authorList>
            <person name="Partida-Martinez L."/>
            <person name="Huntemann M."/>
            <person name="Clum A."/>
            <person name="Wang J."/>
            <person name="Palaniappan K."/>
            <person name="Ritter S."/>
            <person name="Chen I.-M."/>
            <person name="Stamatis D."/>
            <person name="Reddy T."/>
            <person name="O'Malley R."/>
            <person name="Daum C."/>
            <person name="Shapiro N."/>
            <person name="Ivanova N."/>
            <person name="Kyrpides N."/>
            <person name="Woyke T."/>
        </authorList>
    </citation>
    <scope>NUCLEOTIDE SEQUENCE [LARGE SCALE GENOMIC DNA]</scope>
    <source>
        <strain evidence="18">AT2.8</strain>
    </source>
</reference>
<sequence>MKLRNKINLYTAFLFALLLLIINITVYYSFSKLVLNSELSTAHDEMKNISMNLGKSLGTISEDTLLRSYVPINGMIQIVTKDQNDSSPYTSPGAHDLSKRKSVFYSNEVSETLEYQDRLFSFESMPILLQDGSIANLQITKSMETATNNLSTLRLVLIMVTLLALIPVLISSRILSNLITKPVTSMIRTMKDIRQSGAFKRLKLEGSSKDELFQMGQTFNHMIDLLEVNFEKQKQFVSNASHELKTPLTIIESYASLLKRRGLKEPKLFSESIEAIHSEAIRMKEMTEQLLMLARHHEQWNIVLNQLNISHLITQTIKAFKNAYHRDIKFIQENDTPLFIETDEKKLKQLLFIFLDNARKYSDGTISVQLGHDHDEVYIKIIDHGIGIPEIALPKVFDRFYRVDKARSRKQGGSGLGLSLAKEIADAIGVIIQLDSVLGSGTIVTILSKKIEK</sequence>
<keyword evidence="5" id="KW-0597">Phosphoprotein</keyword>
<evidence type="ECO:0000256" key="13">
    <source>
        <dbReference type="ARBA" id="ARBA00023136"/>
    </source>
</evidence>
<feature type="domain" description="HAMP" evidence="16">
    <location>
        <begin position="177"/>
        <end position="231"/>
    </location>
</feature>
<accession>A0A852TBZ7</accession>
<evidence type="ECO:0000256" key="9">
    <source>
        <dbReference type="ARBA" id="ARBA00022777"/>
    </source>
</evidence>
<protein>
    <recommendedName>
        <fullName evidence="3">histidine kinase</fullName>
        <ecNumber evidence="3">2.7.13.3</ecNumber>
    </recommendedName>
</protein>
<evidence type="ECO:0000256" key="4">
    <source>
        <dbReference type="ARBA" id="ARBA00022475"/>
    </source>
</evidence>
<keyword evidence="10" id="KW-0067">ATP-binding</keyword>
<name>A0A852TBZ7_9BACI</name>
<evidence type="ECO:0000256" key="1">
    <source>
        <dbReference type="ARBA" id="ARBA00000085"/>
    </source>
</evidence>
<dbReference type="Pfam" id="PF00512">
    <property type="entry name" value="HisKA"/>
    <property type="match status" value="1"/>
</dbReference>
<dbReference type="GO" id="GO:0005524">
    <property type="term" value="F:ATP binding"/>
    <property type="evidence" value="ECO:0007669"/>
    <property type="project" value="UniProtKB-KW"/>
</dbReference>
<dbReference type="CDD" id="cd06225">
    <property type="entry name" value="HAMP"/>
    <property type="match status" value="1"/>
</dbReference>
<dbReference type="Pfam" id="PF00672">
    <property type="entry name" value="HAMP"/>
    <property type="match status" value="1"/>
</dbReference>
<dbReference type="InterPro" id="IPR003594">
    <property type="entry name" value="HATPase_dom"/>
</dbReference>
<dbReference type="SMART" id="SM00387">
    <property type="entry name" value="HATPase_c"/>
    <property type="match status" value="1"/>
</dbReference>
<keyword evidence="7 14" id="KW-0812">Transmembrane</keyword>
<keyword evidence="12" id="KW-0902">Two-component regulatory system</keyword>
<evidence type="ECO:0000256" key="2">
    <source>
        <dbReference type="ARBA" id="ARBA00004651"/>
    </source>
</evidence>
<dbReference type="FunFam" id="3.30.565.10:FF:000006">
    <property type="entry name" value="Sensor histidine kinase WalK"/>
    <property type="match status" value="1"/>
</dbReference>
<dbReference type="EC" id="2.7.13.3" evidence="3"/>
<evidence type="ECO:0000313" key="17">
    <source>
        <dbReference type="EMBL" id="NYE05455.1"/>
    </source>
</evidence>
<dbReference type="SUPFAM" id="SSF47384">
    <property type="entry name" value="Homodimeric domain of signal transducing histidine kinase"/>
    <property type="match status" value="1"/>
</dbReference>
<dbReference type="EMBL" id="JACCBX010000004">
    <property type="protein sequence ID" value="NYE05455.1"/>
    <property type="molecule type" value="Genomic_DNA"/>
</dbReference>
<dbReference type="PROSITE" id="PS50109">
    <property type="entry name" value="HIS_KIN"/>
    <property type="match status" value="1"/>
</dbReference>
<dbReference type="InterPro" id="IPR050428">
    <property type="entry name" value="TCS_sensor_his_kinase"/>
</dbReference>
<evidence type="ECO:0000256" key="5">
    <source>
        <dbReference type="ARBA" id="ARBA00022553"/>
    </source>
</evidence>
<evidence type="ECO:0000259" key="15">
    <source>
        <dbReference type="PROSITE" id="PS50109"/>
    </source>
</evidence>
<feature type="transmembrane region" description="Helical" evidence="14">
    <location>
        <begin position="7"/>
        <end position="30"/>
    </location>
</feature>
<keyword evidence="6" id="KW-0808">Transferase</keyword>
<dbReference type="Gene3D" id="6.10.340.10">
    <property type="match status" value="1"/>
</dbReference>
<dbReference type="CDD" id="cd00075">
    <property type="entry name" value="HATPase"/>
    <property type="match status" value="1"/>
</dbReference>
<dbReference type="InterPro" id="IPR036890">
    <property type="entry name" value="HATPase_C_sf"/>
</dbReference>
<dbReference type="CDD" id="cd00082">
    <property type="entry name" value="HisKA"/>
    <property type="match status" value="1"/>
</dbReference>
<dbReference type="Gene3D" id="3.30.565.10">
    <property type="entry name" value="Histidine kinase-like ATPase, C-terminal domain"/>
    <property type="match status" value="1"/>
</dbReference>
<keyword evidence="13 14" id="KW-0472">Membrane</keyword>
<dbReference type="PANTHER" id="PTHR45436">
    <property type="entry name" value="SENSOR HISTIDINE KINASE YKOH"/>
    <property type="match status" value="1"/>
</dbReference>
<dbReference type="GO" id="GO:0000155">
    <property type="term" value="F:phosphorelay sensor kinase activity"/>
    <property type="evidence" value="ECO:0007669"/>
    <property type="project" value="InterPro"/>
</dbReference>
<keyword evidence="4" id="KW-1003">Cell membrane</keyword>
<dbReference type="SUPFAM" id="SSF55874">
    <property type="entry name" value="ATPase domain of HSP90 chaperone/DNA topoisomerase II/histidine kinase"/>
    <property type="match status" value="1"/>
</dbReference>
<organism evidence="17 18">
    <name type="scientific">Neobacillus niacini</name>
    <dbReference type="NCBI Taxonomy" id="86668"/>
    <lineage>
        <taxon>Bacteria</taxon>
        <taxon>Bacillati</taxon>
        <taxon>Bacillota</taxon>
        <taxon>Bacilli</taxon>
        <taxon>Bacillales</taxon>
        <taxon>Bacillaceae</taxon>
        <taxon>Neobacillus</taxon>
    </lineage>
</organism>
<dbReference type="GO" id="GO:0005886">
    <property type="term" value="C:plasma membrane"/>
    <property type="evidence" value="ECO:0007669"/>
    <property type="project" value="UniProtKB-SubCell"/>
</dbReference>
<dbReference type="PRINTS" id="PR00344">
    <property type="entry name" value="BCTRLSENSOR"/>
</dbReference>
<dbReference type="InterPro" id="IPR036097">
    <property type="entry name" value="HisK_dim/P_sf"/>
</dbReference>
<keyword evidence="9 17" id="KW-0418">Kinase</keyword>
<dbReference type="FunFam" id="1.10.287.130:FF:000001">
    <property type="entry name" value="Two-component sensor histidine kinase"/>
    <property type="match status" value="1"/>
</dbReference>
<evidence type="ECO:0000256" key="12">
    <source>
        <dbReference type="ARBA" id="ARBA00023012"/>
    </source>
</evidence>
<evidence type="ECO:0000256" key="10">
    <source>
        <dbReference type="ARBA" id="ARBA00022840"/>
    </source>
</evidence>
<dbReference type="Pfam" id="PF02518">
    <property type="entry name" value="HATPase_c"/>
    <property type="match status" value="1"/>
</dbReference>
<dbReference type="PANTHER" id="PTHR45436:SF5">
    <property type="entry name" value="SENSOR HISTIDINE KINASE TRCS"/>
    <property type="match status" value="1"/>
</dbReference>
<dbReference type="SMART" id="SM00388">
    <property type="entry name" value="HisKA"/>
    <property type="match status" value="1"/>
</dbReference>
<evidence type="ECO:0000256" key="11">
    <source>
        <dbReference type="ARBA" id="ARBA00022989"/>
    </source>
</evidence>
<feature type="domain" description="Histidine kinase" evidence="15">
    <location>
        <begin position="239"/>
        <end position="446"/>
    </location>
</feature>
<evidence type="ECO:0000256" key="8">
    <source>
        <dbReference type="ARBA" id="ARBA00022741"/>
    </source>
</evidence>
<evidence type="ECO:0000256" key="6">
    <source>
        <dbReference type="ARBA" id="ARBA00022679"/>
    </source>
</evidence>
<evidence type="ECO:0000259" key="16">
    <source>
        <dbReference type="PROSITE" id="PS50885"/>
    </source>
</evidence>
<dbReference type="InterPro" id="IPR004358">
    <property type="entry name" value="Sig_transdc_His_kin-like_C"/>
</dbReference>
<evidence type="ECO:0000256" key="14">
    <source>
        <dbReference type="SAM" id="Phobius"/>
    </source>
</evidence>
<keyword evidence="8" id="KW-0547">Nucleotide-binding</keyword>
<reference evidence="18" key="2">
    <citation type="submission" date="2020-08" db="EMBL/GenBank/DDBJ databases">
        <title>The Agave Microbiome: Exploring the role of microbial communities in plant adaptations to desert environments.</title>
        <authorList>
            <person name="Partida-Martinez L.P."/>
        </authorList>
    </citation>
    <scope>NUCLEOTIDE SEQUENCE [LARGE SCALE GENOMIC DNA]</scope>
    <source>
        <strain evidence="18">AT2.8</strain>
    </source>
</reference>
<dbReference type="InterPro" id="IPR003660">
    <property type="entry name" value="HAMP_dom"/>
</dbReference>
<keyword evidence="11 14" id="KW-1133">Transmembrane helix</keyword>
<evidence type="ECO:0000256" key="3">
    <source>
        <dbReference type="ARBA" id="ARBA00012438"/>
    </source>
</evidence>
<gene>
    <name evidence="17" type="ORF">F4694_002208</name>
</gene>
<evidence type="ECO:0000256" key="7">
    <source>
        <dbReference type="ARBA" id="ARBA00022692"/>
    </source>
</evidence>
<dbReference type="Proteomes" id="UP000548423">
    <property type="component" value="Unassembled WGS sequence"/>
</dbReference>
<comment type="subcellular location">
    <subcellularLocation>
        <location evidence="2">Cell membrane</location>
        <topology evidence="2">Multi-pass membrane protein</topology>
    </subcellularLocation>
</comment>